<reference evidence="16" key="1">
    <citation type="journal article" date="2017" name="Gigascience">
        <title>The genome draft of coconut (Cocos nucifera).</title>
        <authorList>
            <person name="Xiao Y."/>
            <person name="Xu P."/>
            <person name="Fan H."/>
            <person name="Baudouin L."/>
            <person name="Xia W."/>
            <person name="Bocs S."/>
            <person name="Xu J."/>
            <person name="Li Q."/>
            <person name="Guo A."/>
            <person name="Zhou L."/>
            <person name="Li J."/>
            <person name="Wu Y."/>
            <person name="Ma Z."/>
            <person name="Armero A."/>
            <person name="Issali A.E."/>
            <person name="Liu N."/>
            <person name="Peng M."/>
            <person name="Yang Y."/>
        </authorList>
    </citation>
    <scope>NUCLEOTIDE SEQUENCE</scope>
    <source>
        <tissue evidence="16">Spear leaf of Hainan Tall coconut</tissue>
    </source>
</reference>
<feature type="domain" description="Cation/H(+) antiporter C-terminal" evidence="15">
    <location>
        <begin position="544"/>
        <end position="687"/>
    </location>
</feature>
<proteinExistence type="inferred from homology"/>
<comment type="caution">
    <text evidence="16">The sequence shown here is derived from an EMBL/GenBank/DDBJ whole genome shotgun (WGS) entry which is preliminary data.</text>
</comment>
<evidence type="ECO:0000259" key="15">
    <source>
        <dbReference type="Pfam" id="PF23259"/>
    </source>
</evidence>
<feature type="domain" description="Cation/H(+) antiporter central" evidence="14">
    <location>
        <begin position="452"/>
        <end position="532"/>
    </location>
</feature>
<keyword evidence="6 12" id="KW-0812">Transmembrane</keyword>
<evidence type="ECO:0000256" key="1">
    <source>
        <dbReference type="ARBA" id="ARBA00003198"/>
    </source>
</evidence>
<evidence type="ECO:0000256" key="12">
    <source>
        <dbReference type="SAM" id="Phobius"/>
    </source>
</evidence>
<dbReference type="GO" id="GO:0016020">
    <property type="term" value="C:membrane"/>
    <property type="evidence" value="ECO:0007669"/>
    <property type="project" value="UniProtKB-SubCell"/>
</dbReference>
<organism evidence="16 17">
    <name type="scientific">Cocos nucifera</name>
    <name type="common">Coconut palm</name>
    <dbReference type="NCBI Taxonomy" id="13894"/>
    <lineage>
        <taxon>Eukaryota</taxon>
        <taxon>Viridiplantae</taxon>
        <taxon>Streptophyta</taxon>
        <taxon>Embryophyta</taxon>
        <taxon>Tracheophyta</taxon>
        <taxon>Spermatophyta</taxon>
        <taxon>Magnoliopsida</taxon>
        <taxon>Liliopsida</taxon>
        <taxon>Arecaceae</taxon>
        <taxon>Arecoideae</taxon>
        <taxon>Cocoseae</taxon>
        <taxon>Attaleinae</taxon>
        <taxon>Cocos</taxon>
    </lineage>
</organism>
<dbReference type="Gene3D" id="3.40.50.12370">
    <property type="match status" value="1"/>
</dbReference>
<dbReference type="EMBL" id="CM017883">
    <property type="protein sequence ID" value="KAG1365663.1"/>
    <property type="molecule type" value="Genomic_DNA"/>
</dbReference>
<feature type="domain" description="Cation/H+ exchanger transmembrane" evidence="13">
    <location>
        <begin position="2"/>
        <end position="322"/>
    </location>
</feature>
<dbReference type="InterPro" id="IPR038770">
    <property type="entry name" value="Na+/solute_symporter_sf"/>
</dbReference>
<evidence type="ECO:0000256" key="4">
    <source>
        <dbReference type="ARBA" id="ARBA00022448"/>
    </source>
</evidence>
<feature type="transmembrane region" description="Helical" evidence="12">
    <location>
        <begin position="126"/>
        <end position="150"/>
    </location>
</feature>
<evidence type="ECO:0000256" key="3">
    <source>
        <dbReference type="ARBA" id="ARBA00004141"/>
    </source>
</evidence>
<dbReference type="OrthoDB" id="1889525at2759"/>
<name>A0A8K0IRX8_COCNU</name>
<dbReference type="Gene3D" id="1.20.1530.20">
    <property type="match status" value="1"/>
</dbReference>
<dbReference type="PANTHER" id="PTHR32468:SF90">
    <property type="entry name" value="OS05G0473401 PROTEIN"/>
    <property type="match status" value="1"/>
</dbReference>
<feature type="transmembrane region" description="Helical" evidence="12">
    <location>
        <begin position="304"/>
        <end position="327"/>
    </location>
</feature>
<dbReference type="GO" id="GO:1902600">
    <property type="term" value="P:proton transmembrane transport"/>
    <property type="evidence" value="ECO:0007669"/>
    <property type="project" value="InterPro"/>
</dbReference>
<feature type="transmembrane region" description="Helical" evidence="12">
    <location>
        <begin position="246"/>
        <end position="268"/>
    </location>
</feature>
<evidence type="ECO:0000256" key="6">
    <source>
        <dbReference type="ARBA" id="ARBA00022692"/>
    </source>
</evidence>
<evidence type="ECO:0000313" key="17">
    <source>
        <dbReference type="Proteomes" id="UP000797356"/>
    </source>
</evidence>
<evidence type="ECO:0000256" key="10">
    <source>
        <dbReference type="ARBA" id="ARBA00023136"/>
    </source>
</evidence>
<evidence type="ECO:0000256" key="11">
    <source>
        <dbReference type="ARBA" id="ARBA00038341"/>
    </source>
</evidence>
<dbReference type="GO" id="GO:0009941">
    <property type="term" value="C:chloroplast envelope"/>
    <property type="evidence" value="ECO:0007669"/>
    <property type="project" value="UniProtKB-SubCell"/>
</dbReference>
<dbReference type="GO" id="GO:0015297">
    <property type="term" value="F:antiporter activity"/>
    <property type="evidence" value="ECO:0007669"/>
    <property type="project" value="InterPro"/>
</dbReference>
<dbReference type="Pfam" id="PF23256">
    <property type="entry name" value="CHX17_2nd"/>
    <property type="match status" value="1"/>
</dbReference>
<evidence type="ECO:0000256" key="7">
    <source>
        <dbReference type="ARBA" id="ARBA00022958"/>
    </source>
</evidence>
<keyword evidence="7" id="KW-0630">Potassium</keyword>
<keyword evidence="5" id="KW-0633">Potassium transport</keyword>
<dbReference type="Pfam" id="PF00999">
    <property type="entry name" value="Na_H_Exchanger"/>
    <property type="match status" value="1"/>
</dbReference>
<dbReference type="InterPro" id="IPR050794">
    <property type="entry name" value="CPA2_transporter"/>
</dbReference>
<dbReference type="GO" id="GO:0006885">
    <property type="term" value="P:regulation of pH"/>
    <property type="evidence" value="ECO:0007669"/>
    <property type="project" value="TreeGrafter"/>
</dbReference>
<keyword evidence="8 12" id="KW-1133">Transmembrane helix</keyword>
<evidence type="ECO:0000256" key="5">
    <source>
        <dbReference type="ARBA" id="ARBA00022538"/>
    </source>
</evidence>
<gene>
    <name evidence="16" type="ORF">COCNU_12G006630</name>
</gene>
<dbReference type="GO" id="GO:0012505">
    <property type="term" value="C:endomembrane system"/>
    <property type="evidence" value="ECO:0007669"/>
    <property type="project" value="TreeGrafter"/>
</dbReference>
<evidence type="ECO:0000259" key="14">
    <source>
        <dbReference type="Pfam" id="PF23256"/>
    </source>
</evidence>
<evidence type="ECO:0000259" key="13">
    <source>
        <dbReference type="Pfam" id="PF00999"/>
    </source>
</evidence>
<comment type="similarity">
    <text evidence="11">Belongs to the monovalent cation:proton antiporter 2 (CPA2) transporter (TC 2.A.37) family. CHX (TC 2.A.37.4) subfamily.</text>
</comment>
<feature type="transmembrane region" description="Helical" evidence="12">
    <location>
        <begin position="92"/>
        <end position="114"/>
    </location>
</feature>
<comment type="subcellular location">
    <subcellularLocation>
        <location evidence="3">Membrane</location>
        <topology evidence="3">Multi-pass membrane protein</topology>
    </subcellularLocation>
    <subcellularLocation>
        <location evidence="2">Plastid</location>
        <location evidence="2">Chloroplast envelope</location>
    </subcellularLocation>
</comment>
<feature type="transmembrane region" description="Helical" evidence="12">
    <location>
        <begin position="58"/>
        <end position="80"/>
    </location>
</feature>
<evidence type="ECO:0000313" key="16">
    <source>
        <dbReference type="EMBL" id="KAG1365663.1"/>
    </source>
</evidence>
<sequence length="713" mass="78127">MFVIFVIGVKMDPALVVRSGRKSLVLGLSGLVLPFAIATPVCMHAVPSLIEDADDRFAFTFAFSTAFSMSSFAVLVPILSELNLLNSELGRIAMSASMTNDLIGWVVMFIYIVVDAGRVSAAAPVSAFFSVTALFVFIIFVVRPIAIWVVDHTPPGKPVDDVYIFVFLLIVLVVGFYSDIIGTNSFHGALVLGLVIPDGPPLGAALVEKIEAIVEGVLLPLYYALTGLNTDFSTLGNAGGLGKLQLVVFFACMGKLVGILLPSLYFRIPFQDALSLSLFMNTKGIVEVVTYHMWRVNKLVNVEIYSYLMLSSIIITAVVTPIATYLYQPSRRYAVYKRRTIQHLKPESELRLLACVQDQSHVPTTINLLEASYASPTAPIAIYVLHLVELVGRAAPLFIPHKLPRSNSSASTTSNATNASTSALNSTAATATVATPESDHIINAFLLHEQRHHNAVSVHPFTTISPYSSMHDEVCRLAVEKRTSLIILPFHKRRIIRGHAELNSGLRTVNRKVLSIAPCSVGILIDGVMGGGMCTLSGDFLHNVIVFFFGGEDDREALAYGARMANHPGVTLTIIRFLPSRSIREDQAERRLDIRLLDEVKLMGARNKRVVYREALVGDMEEIVEEMKALDESCYDLVMVGMRHRSNSVVSEGLSSWGDCPEIGVVGDFLVSLDFESKFSVLVVKQQDQALLHQDAGEVKAFMVEEERFYPAG</sequence>
<keyword evidence="17" id="KW-1185">Reference proteome</keyword>
<dbReference type="InterPro" id="IPR057291">
    <property type="entry name" value="CHX17_2nd"/>
</dbReference>
<dbReference type="AlphaFoldDB" id="A0A8K0IRX8"/>
<evidence type="ECO:0000256" key="2">
    <source>
        <dbReference type="ARBA" id="ARBA00004119"/>
    </source>
</evidence>
<keyword evidence="9" id="KW-0406">Ion transport</keyword>
<keyword evidence="10 12" id="KW-0472">Membrane</keyword>
<protein>
    <submittedName>
        <fullName evidence="16">Cation/H(+) antiporter 15</fullName>
    </submittedName>
</protein>
<dbReference type="Pfam" id="PF23259">
    <property type="entry name" value="CHX17_C"/>
    <property type="match status" value="1"/>
</dbReference>
<dbReference type="InterPro" id="IPR057290">
    <property type="entry name" value="CHX17_C"/>
</dbReference>
<evidence type="ECO:0000256" key="9">
    <source>
        <dbReference type="ARBA" id="ARBA00023065"/>
    </source>
</evidence>
<dbReference type="Proteomes" id="UP000797356">
    <property type="component" value="Chromosome 12"/>
</dbReference>
<feature type="transmembrane region" description="Helical" evidence="12">
    <location>
        <begin position="162"/>
        <end position="182"/>
    </location>
</feature>
<accession>A0A8K0IRX8</accession>
<dbReference type="PANTHER" id="PTHR32468">
    <property type="entry name" value="CATION/H + ANTIPORTER"/>
    <property type="match status" value="1"/>
</dbReference>
<feature type="transmembrane region" description="Helical" evidence="12">
    <location>
        <begin position="24"/>
        <end position="46"/>
    </location>
</feature>
<evidence type="ECO:0000256" key="8">
    <source>
        <dbReference type="ARBA" id="ARBA00022989"/>
    </source>
</evidence>
<reference evidence="16" key="2">
    <citation type="submission" date="2019-07" db="EMBL/GenBank/DDBJ databases">
        <authorList>
            <person name="Yang Y."/>
            <person name="Bocs S."/>
            <person name="Baudouin L."/>
        </authorList>
    </citation>
    <scope>NUCLEOTIDE SEQUENCE</scope>
    <source>
        <tissue evidence="16">Spear leaf of Hainan Tall coconut</tissue>
    </source>
</reference>
<keyword evidence="4" id="KW-0813">Transport</keyword>
<dbReference type="GO" id="GO:0006813">
    <property type="term" value="P:potassium ion transport"/>
    <property type="evidence" value="ECO:0007669"/>
    <property type="project" value="UniProtKB-KW"/>
</dbReference>
<comment type="function">
    <text evidence="1">May function as sodium-coupled metabolite transporter across the chloroplast envelope.</text>
</comment>
<dbReference type="InterPro" id="IPR006153">
    <property type="entry name" value="Cation/H_exchanger_TM"/>
</dbReference>